<dbReference type="InterPro" id="IPR035940">
    <property type="entry name" value="CAP_sf"/>
</dbReference>
<evidence type="ECO:0000256" key="2">
    <source>
        <dbReference type="SAM" id="SignalP"/>
    </source>
</evidence>
<organism evidence="4 5">
    <name type="scientific">Corynebacterium pelargi</name>
    <dbReference type="NCBI Taxonomy" id="1471400"/>
    <lineage>
        <taxon>Bacteria</taxon>
        <taxon>Bacillati</taxon>
        <taxon>Actinomycetota</taxon>
        <taxon>Actinomycetes</taxon>
        <taxon>Mycobacteriales</taxon>
        <taxon>Corynebacteriaceae</taxon>
        <taxon>Corynebacterium</taxon>
    </lineage>
</organism>
<dbReference type="RefSeq" id="WP_128889647.1">
    <property type="nucleotide sequence ID" value="NZ_BMCX01000001.1"/>
</dbReference>
<reference evidence="4 5" key="1">
    <citation type="submission" date="2019-01" db="EMBL/GenBank/DDBJ databases">
        <authorList>
            <person name="Ruckert C."/>
            <person name="Busche T."/>
            <person name="Kalinowski J."/>
        </authorList>
    </citation>
    <scope>NUCLEOTIDE SEQUENCE [LARGE SCALE GENOMIC DNA]</scope>
    <source>
        <strain evidence="4 5">136/3</strain>
    </source>
</reference>
<dbReference type="Gene3D" id="3.40.33.10">
    <property type="entry name" value="CAP"/>
    <property type="match status" value="1"/>
</dbReference>
<sequence precursor="true">MHKKLLVGIITAAMLVPTGVAYAAPEPTTKVELNVEPEQFVAQEVSFDPSTGRTEGLEALRELRAKMWDLNPQFRGFGYEGYSGTLRDAAEAEGIDSKAEYMDVTMDSELAWIAIQRGYEASAVFSHKRPDGSDMATATIESHAVSTESLAAGADSLNTAILRSWGQNELKALQKAKGKRNAQNGHLVNLLHPKQRHYGFSAVSVEGSQYGTYYVGVSSEIPVGDTDSAAHTPAGEQTVTLYRAAKADETPTGLEKKKEASESDTSEGDTKDTEKTTTSRPIVEVKKLDEIFKPRT</sequence>
<feature type="compositionally biased region" description="Basic and acidic residues" evidence="1">
    <location>
        <begin position="268"/>
        <end position="296"/>
    </location>
</feature>
<keyword evidence="2" id="KW-0732">Signal</keyword>
<dbReference type="EMBL" id="CP035299">
    <property type="protein sequence ID" value="QAU52166.1"/>
    <property type="molecule type" value="Genomic_DNA"/>
</dbReference>
<dbReference type="KEGG" id="cpeg:CPELA_04435"/>
<protein>
    <recommendedName>
        <fullName evidence="3">SCP domain-containing protein</fullName>
    </recommendedName>
</protein>
<dbReference type="Pfam" id="PF00188">
    <property type="entry name" value="CAP"/>
    <property type="match status" value="1"/>
</dbReference>
<evidence type="ECO:0000313" key="4">
    <source>
        <dbReference type="EMBL" id="QAU52166.1"/>
    </source>
</evidence>
<evidence type="ECO:0000313" key="5">
    <source>
        <dbReference type="Proteomes" id="UP000288929"/>
    </source>
</evidence>
<accession>A0A410W892</accession>
<dbReference type="AlphaFoldDB" id="A0A410W892"/>
<name>A0A410W892_9CORY</name>
<dbReference type="OrthoDB" id="4398810at2"/>
<keyword evidence="5" id="KW-1185">Reference proteome</keyword>
<evidence type="ECO:0000256" key="1">
    <source>
        <dbReference type="SAM" id="MobiDB-lite"/>
    </source>
</evidence>
<dbReference type="Proteomes" id="UP000288929">
    <property type="component" value="Chromosome"/>
</dbReference>
<feature type="chain" id="PRO_5043994497" description="SCP domain-containing protein" evidence="2">
    <location>
        <begin position="24"/>
        <end position="296"/>
    </location>
</feature>
<evidence type="ECO:0000259" key="3">
    <source>
        <dbReference type="Pfam" id="PF00188"/>
    </source>
</evidence>
<feature type="region of interest" description="Disordered" evidence="1">
    <location>
        <begin position="247"/>
        <end position="296"/>
    </location>
</feature>
<dbReference type="InterPro" id="IPR014044">
    <property type="entry name" value="CAP_dom"/>
</dbReference>
<feature type="domain" description="SCP" evidence="3">
    <location>
        <begin position="100"/>
        <end position="216"/>
    </location>
</feature>
<feature type="compositionally biased region" description="Basic and acidic residues" evidence="1">
    <location>
        <begin position="247"/>
        <end position="261"/>
    </location>
</feature>
<gene>
    <name evidence="4" type="ORF">CPELA_04435</name>
</gene>
<proteinExistence type="predicted"/>
<feature type="signal peptide" evidence="2">
    <location>
        <begin position="1"/>
        <end position="23"/>
    </location>
</feature>